<feature type="non-terminal residue" evidence="3">
    <location>
        <position position="1"/>
    </location>
</feature>
<sequence>YTFILIVFDLQIFVKSVDPFKVKVEERTLDEGEVPLLTEAADMAVTSSDQMVHLVSYTIMDTIKEHSGKSKRKKLIAQSGQADFGYGSAASRAKVFVSSSVTSTPDHEDHEDSGSTHDGNVQTRRVSESYVVITYSSEHEDANNVASHMSTSPKPHVHTEVENVTAGPVNGTGGTSIPGNEAGTSSIPRDETEASSFVPNDALELVCDGLKSQVAKLEADCESLHNEVVGEAKMREEFMSMQDATTRCFDEQCNELDACIAELNHDMDVELYLYMLTAVARRRWVIGHGFWLAVMKRAQSIECSAASGKVISMAIKKGIQEGLEAGIEHGKAGRSLAEVDAYDYEDGAAYVAAVNEFENVSFTLLEQLETLKDSPLELFMSALTVEGVHGDGDPTPEFCKLQHVSEQVIVPVYFERGGSRDPDSISHEILLSDALSASRARYEKHKKTRLKIGSPFVVTLSQSSHEASLVVVDPQALGAANVDSLSRMMICLTLLSCISMWTLSSLDLMNF</sequence>
<accession>A0A699J9E5</accession>
<feature type="compositionally biased region" description="Polar residues" evidence="2">
    <location>
        <begin position="177"/>
        <end position="187"/>
    </location>
</feature>
<reference evidence="3" key="1">
    <citation type="journal article" date="2019" name="Sci. Rep.">
        <title>Draft genome of Tanacetum cinerariifolium, the natural source of mosquito coil.</title>
        <authorList>
            <person name="Yamashiro T."/>
            <person name="Shiraishi A."/>
            <person name="Satake H."/>
            <person name="Nakayama K."/>
        </authorList>
    </citation>
    <scope>NUCLEOTIDE SEQUENCE</scope>
</reference>
<name>A0A699J9E5_TANCI</name>
<dbReference type="AlphaFoldDB" id="A0A699J9E5"/>
<comment type="caution">
    <text evidence="3">The sequence shown here is derived from an EMBL/GenBank/DDBJ whole genome shotgun (WGS) entry which is preliminary data.</text>
</comment>
<feature type="region of interest" description="Disordered" evidence="2">
    <location>
        <begin position="99"/>
        <end position="124"/>
    </location>
</feature>
<protein>
    <submittedName>
        <fullName evidence="3">Transposase (Putative), gypsy type</fullName>
    </submittedName>
</protein>
<organism evidence="3">
    <name type="scientific">Tanacetum cinerariifolium</name>
    <name type="common">Dalmatian daisy</name>
    <name type="synonym">Chrysanthemum cinerariifolium</name>
    <dbReference type="NCBI Taxonomy" id="118510"/>
    <lineage>
        <taxon>Eukaryota</taxon>
        <taxon>Viridiplantae</taxon>
        <taxon>Streptophyta</taxon>
        <taxon>Embryophyta</taxon>
        <taxon>Tracheophyta</taxon>
        <taxon>Spermatophyta</taxon>
        <taxon>Magnoliopsida</taxon>
        <taxon>eudicotyledons</taxon>
        <taxon>Gunneridae</taxon>
        <taxon>Pentapetalae</taxon>
        <taxon>asterids</taxon>
        <taxon>campanulids</taxon>
        <taxon>Asterales</taxon>
        <taxon>Asteraceae</taxon>
        <taxon>Asteroideae</taxon>
        <taxon>Anthemideae</taxon>
        <taxon>Anthemidinae</taxon>
        <taxon>Tanacetum</taxon>
    </lineage>
</organism>
<feature type="compositionally biased region" description="Basic and acidic residues" evidence="2">
    <location>
        <begin position="105"/>
        <end position="115"/>
    </location>
</feature>
<feature type="region of interest" description="Disordered" evidence="2">
    <location>
        <begin position="167"/>
        <end position="195"/>
    </location>
</feature>
<keyword evidence="1" id="KW-0175">Coiled coil</keyword>
<evidence type="ECO:0000256" key="1">
    <source>
        <dbReference type="SAM" id="Coils"/>
    </source>
</evidence>
<evidence type="ECO:0000313" key="3">
    <source>
        <dbReference type="EMBL" id="GFA19072.1"/>
    </source>
</evidence>
<proteinExistence type="predicted"/>
<dbReference type="EMBL" id="BKCJ010383069">
    <property type="protein sequence ID" value="GFA19072.1"/>
    <property type="molecule type" value="Genomic_DNA"/>
</dbReference>
<gene>
    <name evidence="3" type="ORF">Tci_591044</name>
</gene>
<feature type="coiled-coil region" evidence="1">
    <location>
        <begin position="200"/>
        <end position="227"/>
    </location>
</feature>
<evidence type="ECO:0000256" key="2">
    <source>
        <dbReference type="SAM" id="MobiDB-lite"/>
    </source>
</evidence>